<dbReference type="EMBL" id="JABFTP020000186">
    <property type="protein sequence ID" value="KAL3289725.1"/>
    <property type="molecule type" value="Genomic_DNA"/>
</dbReference>
<evidence type="ECO:0000256" key="1">
    <source>
        <dbReference type="SAM" id="MobiDB-lite"/>
    </source>
</evidence>
<keyword evidence="3" id="KW-1185">Reference proteome</keyword>
<proteinExistence type="predicted"/>
<evidence type="ECO:0000313" key="2">
    <source>
        <dbReference type="EMBL" id="KAL3289725.1"/>
    </source>
</evidence>
<name>A0ABD2PFN6_9CUCU</name>
<comment type="caution">
    <text evidence="2">The sequence shown here is derived from an EMBL/GenBank/DDBJ whole genome shotgun (WGS) entry which is preliminary data.</text>
</comment>
<sequence>MQPSDINLENQPFAESFVSSEEQQETKTAQIAFGSLKYGLVEVSDDIMNKITAINLENQSSAEYFMSSKEQQEEMKITELSPS</sequence>
<accession>A0ABD2PFN6</accession>
<reference evidence="2 3" key="1">
    <citation type="journal article" date="2021" name="BMC Biol.">
        <title>Horizontally acquired antibacterial genes associated with adaptive radiation of ladybird beetles.</title>
        <authorList>
            <person name="Li H.S."/>
            <person name="Tang X.F."/>
            <person name="Huang Y.H."/>
            <person name="Xu Z.Y."/>
            <person name="Chen M.L."/>
            <person name="Du X.Y."/>
            <person name="Qiu B.Y."/>
            <person name="Chen P.T."/>
            <person name="Zhang W."/>
            <person name="Slipinski A."/>
            <person name="Escalona H.E."/>
            <person name="Waterhouse R.M."/>
            <person name="Zwick A."/>
            <person name="Pang H."/>
        </authorList>
    </citation>
    <scope>NUCLEOTIDE SEQUENCE [LARGE SCALE GENOMIC DNA]</scope>
    <source>
        <strain evidence="2">SYSU2018</strain>
    </source>
</reference>
<gene>
    <name evidence="2" type="ORF">HHI36_023123</name>
</gene>
<organism evidence="2 3">
    <name type="scientific">Cryptolaemus montrouzieri</name>
    <dbReference type="NCBI Taxonomy" id="559131"/>
    <lineage>
        <taxon>Eukaryota</taxon>
        <taxon>Metazoa</taxon>
        <taxon>Ecdysozoa</taxon>
        <taxon>Arthropoda</taxon>
        <taxon>Hexapoda</taxon>
        <taxon>Insecta</taxon>
        <taxon>Pterygota</taxon>
        <taxon>Neoptera</taxon>
        <taxon>Endopterygota</taxon>
        <taxon>Coleoptera</taxon>
        <taxon>Polyphaga</taxon>
        <taxon>Cucujiformia</taxon>
        <taxon>Coccinelloidea</taxon>
        <taxon>Coccinellidae</taxon>
        <taxon>Scymninae</taxon>
        <taxon>Scymnini</taxon>
        <taxon>Cryptolaemus</taxon>
    </lineage>
</organism>
<feature type="compositionally biased region" description="Polar residues" evidence="1">
    <location>
        <begin position="1"/>
        <end position="10"/>
    </location>
</feature>
<evidence type="ECO:0000313" key="3">
    <source>
        <dbReference type="Proteomes" id="UP001516400"/>
    </source>
</evidence>
<dbReference type="Proteomes" id="UP001516400">
    <property type="component" value="Unassembled WGS sequence"/>
</dbReference>
<dbReference type="AlphaFoldDB" id="A0ABD2PFN6"/>
<feature type="region of interest" description="Disordered" evidence="1">
    <location>
        <begin position="1"/>
        <end position="21"/>
    </location>
</feature>
<protein>
    <submittedName>
        <fullName evidence="2">Uncharacterized protein</fullName>
    </submittedName>
</protein>